<gene>
    <name evidence="2" type="ORF">GCM10025867_36120</name>
</gene>
<accession>A0ABN6Y2G2</accession>
<evidence type="ECO:0008006" key="4">
    <source>
        <dbReference type="Google" id="ProtNLM"/>
    </source>
</evidence>
<evidence type="ECO:0000313" key="2">
    <source>
        <dbReference type="EMBL" id="BDZ51371.1"/>
    </source>
</evidence>
<protein>
    <recommendedName>
        <fullName evidence="4">Asp23/Gls24 family envelope stress response protein</fullName>
    </recommendedName>
</protein>
<evidence type="ECO:0000313" key="3">
    <source>
        <dbReference type="Proteomes" id="UP001321486"/>
    </source>
</evidence>
<keyword evidence="3" id="KW-1185">Reference proteome</keyword>
<organism evidence="2 3">
    <name type="scientific">Frondihabitans sucicola</name>
    <dbReference type="NCBI Taxonomy" id="1268041"/>
    <lineage>
        <taxon>Bacteria</taxon>
        <taxon>Bacillati</taxon>
        <taxon>Actinomycetota</taxon>
        <taxon>Actinomycetes</taxon>
        <taxon>Micrococcales</taxon>
        <taxon>Microbacteriaceae</taxon>
        <taxon>Frondihabitans</taxon>
    </lineage>
</organism>
<feature type="region of interest" description="Disordered" evidence="1">
    <location>
        <begin position="1"/>
        <end position="24"/>
    </location>
</feature>
<dbReference type="RefSeq" id="WP_286344147.1">
    <property type="nucleotide sequence ID" value="NZ_AP027732.1"/>
</dbReference>
<reference evidence="3" key="1">
    <citation type="journal article" date="2019" name="Int. J. Syst. Evol. Microbiol.">
        <title>The Global Catalogue of Microorganisms (GCM) 10K type strain sequencing project: providing services to taxonomists for standard genome sequencing and annotation.</title>
        <authorList>
            <consortium name="The Broad Institute Genomics Platform"/>
            <consortium name="The Broad Institute Genome Sequencing Center for Infectious Disease"/>
            <person name="Wu L."/>
            <person name="Ma J."/>
        </authorList>
    </citation>
    <scope>NUCLEOTIDE SEQUENCE [LARGE SCALE GENOMIC DNA]</scope>
    <source>
        <strain evidence="3">NBRC 108728</strain>
    </source>
</reference>
<evidence type="ECO:0000256" key="1">
    <source>
        <dbReference type="SAM" id="MobiDB-lite"/>
    </source>
</evidence>
<proteinExistence type="predicted"/>
<feature type="compositionally biased region" description="Low complexity" evidence="1">
    <location>
        <begin position="1"/>
        <end position="15"/>
    </location>
</feature>
<sequence length="129" mass="13541">MTITAPAAPVATQPQSGDVHGRNRITPKALRRVVSAVAAEALGVKAHQIGVDLSDRDGDLAVSATAAVRVPSLTPGQQNLRAPLPTILDRAATAQNTIRDRVKTITGSSIAEVNLRLTSAHIQEEGRVR</sequence>
<name>A0ABN6Y2G2_9MICO</name>
<dbReference type="EMBL" id="AP027732">
    <property type="protein sequence ID" value="BDZ51371.1"/>
    <property type="molecule type" value="Genomic_DNA"/>
</dbReference>
<dbReference type="Proteomes" id="UP001321486">
    <property type="component" value="Chromosome"/>
</dbReference>